<feature type="chain" id="PRO_5045136403" evidence="1">
    <location>
        <begin position="24"/>
        <end position="269"/>
    </location>
</feature>
<accession>A0ABU5GN72</accession>
<name>A0ABU5GN72_9GAMM</name>
<evidence type="ECO:0000313" key="4">
    <source>
        <dbReference type="Proteomes" id="UP001294570"/>
    </source>
</evidence>
<dbReference type="InterPro" id="IPR037126">
    <property type="entry name" value="PdaC/RsiV-like_sf"/>
</dbReference>
<gene>
    <name evidence="3" type="ORF">TOI97_02250</name>
</gene>
<evidence type="ECO:0000256" key="1">
    <source>
        <dbReference type="SAM" id="SignalP"/>
    </source>
</evidence>
<evidence type="ECO:0000259" key="2">
    <source>
        <dbReference type="Pfam" id="PF11738"/>
    </source>
</evidence>
<reference evidence="3 4" key="1">
    <citation type="submission" date="2023-12" db="EMBL/GenBank/DDBJ databases">
        <title>Denitrificimonas halotolerans sp. nov.,a novel species isolated from landfill leachate.</title>
        <authorList>
            <person name="Wang S."/>
        </authorList>
    </citation>
    <scope>NUCLEOTIDE SEQUENCE [LARGE SCALE GENOMIC DNA]</scope>
    <source>
        <strain evidence="3 4">JX-1</strain>
    </source>
</reference>
<sequence>MQRLIQRMISGALLSSVSLGVLAAVDVEQKVPLIAPKIVEVSELHQCFDESENSSCAEIKLQAEITGLAWLDQQLLAKLHLTEVSDVMELDAHIKLLQQQSTDWLKSSIDDIAEVRGEDASAFIAYEHSDSLRFIAQRYHLASFKQFSYMYSGGAHGMHGTRYFLYDLKDKKQLLLADILEDSVHYTLVGMLREVYRYEYPDYAQSWIGNSVEEQAEVLLTDNFFFHEHGITFSYPPYVLGPYAEGEIQLALDFGQLNGVLKSEYLFGF</sequence>
<proteinExistence type="predicted"/>
<dbReference type="InterPro" id="IPR021729">
    <property type="entry name" value="DUF3298"/>
</dbReference>
<dbReference type="Gene3D" id="3.30.565.40">
    <property type="entry name" value="Fervidobacterium nodosum Rt17-B1 like"/>
    <property type="match status" value="1"/>
</dbReference>
<evidence type="ECO:0000313" key="3">
    <source>
        <dbReference type="EMBL" id="MDY7218405.1"/>
    </source>
</evidence>
<keyword evidence="4" id="KW-1185">Reference proteome</keyword>
<protein>
    <submittedName>
        <fullName evidence="3">DUF3298 domain-containing protein</fullName>
    </submittedName>
</protein>
<comment type="caution">
    <text evidence="3">The sequence shown here is derived from an EMBL/GenBank/DDBJ whole genome shotgun (WGS) entry which is preliminary data.</text>
</comment>
<dbReference type="EMBL" id="JAXIVU010000002">
    <property type="protein sequence ID" value="MDY7218405.1"/>
    <property type="molecule type" value="Genomic_DNA"/>
</dbReference>
<dbReference type="Gene3D" id="3.90.640.20">
    <property type="entry name" value="Heat-shock cognate protein, ATPase"/>
    <property type="match status" value="1"/>
</dbReference>
<feature type="signal peptide" evidence="1">
    <location>
        <begin position="1"/>
        <end position="23"/>
    </location>
</feature>
<dbReference type="RefSeq" id="WP_321552507.1">
    <property type="nucleotide sequence ID" value="NZ_JAXIVU010000002.1"/>
</dbReference>
<organism evidence="3 4">
    <name type="scientific">Denitrificimonas halotolerans</name>
    <dbReference type="NCBI Taxonomy" id="3098930"/>
    <lineage>
        <taxon>Bacteria</taxon>
        <taxon>Pseudomonadati</taxon>
        <taxon>Pseudomonadota</taxon>
        <taxon>Gammaproteobacteria</taxon>
        <taxon>Pseudomonadales</taxon>
        <taxon>Pseudomonadaceae</taxon>
        <taxon>Denitrificimonas</taxon>
    </lineage>
</organism>
<feature type="domain" description="DUF3298" evidence="2">
    <location>
        <begin position="213"/>
        <end position="252"/>
    </location>
</feature>
<dbReference type="Proteomes" id="UP001294570">
    <property type="component" value="Unassembled WGS sequence"/>
</dbReference>
<keyword evidence="1" id="KW-0732">Signal</keyword>
<dbReference type="Pfam" id="PF11738">
    <property type="entry name" value="DUF3298"/>
    <property type="match status" value="1"/>
</dbReference>